<reference evidence="2" key="1">
    <citation type="journal article" date="2014" name="Int. J. Syst. Evol. Microbiol.">
        <title>Complete genome sequence of Corynebacterium casei LMG S-19264T (=DSM 44701T), isolated from a smear-ripened cheese.</title>
        <authorList>
            <consortium name="US DOE Joint Genome Institute (JGI-PGF)"/>
            <person name="Walter F."/>
            <person name="Albersmeier A."/>
            <person name="Kalinowski J."/>
            <person name="Ruckert C."/>
        </authorList>
    </citation>
    <scope>NUCLEOTIDE SEQUENCE</scope>
    <source>
        <strain evidence="2">JCM 4434</strain>
    </source>
</reference>
<name>A0A8H9LW64_KITAU</name>
<proteinExistence type="predicted"/>
<accession>A0A8H9LW64</accession>
<evidence type="ECO:0000313" key="2">
    <source>
        <dbReference type="EMBL" id="GGU88396.1"/>
    </source>
</evidence>
<dbReference type="EMBL" id="BMUB01000011">
    <property type="protein sequence ID" value="GGU88396.1"/>
    <property type="molecule type" value="Genomic_DNA"/>
</dbReference>
<feature type="region of interest" description="Disordered" evidence="1">
    <location>
        <begin position="24"/>
        <end position="58"/>
    </location>
</feature>
<protein>
    <submittedName>
        <fullName evidence="2">Uncharacterized protein</fullName>
    </submittedName>
</protein>
<evidence type="ECO:0000256" key="1">
    <source>
        <dbReference type="SAM" id="MobiDB-lite"/>
    </source>
</evidence>
<dbReference type="Proteomes" id="UP000610124">
    <property type="component" value="Unassembled WGS sequence"/>
</dbReference>
<feature type="compositionally biased region" description="Basic and acidic residues" evidence="1">
    <location>
        <begin position="49"/>
        <end position="58"/>
    </location>
</feature>
<comment type="caution">
    <text evidence="2">The sequence shown here is derived from an EMBL/GenBank/DDBJ whole genome shotgun (WGS) entry which is preliminary data.</text>
</comment>
<dbReference type="AlphaFoldDB" id="A0A8H9LW64"/>
<gene>
    <name evidence="2" type="ORF">GCM10010502_46410</name>
</gene>
<sequence>MDEGGESACWLDRVCPECGRLRERPGPGPCETCGADADGETRGQTGQGAEREPDRGDG</sequence>
<reference evidence="2" key="2">
    <citation type="submission" date="2020-09" db="EMBL/GenBank/DDBJ databases">
        <authorList>
            <person name="Sun Q."/>
            <person name="Ohkuma M."/>
        </authorList>
    </citation>
    <scope>NUCLEOTIDE SEQUENCE</scope>
    <source>
        <strain evidence="2">JCM 4434</strain>
    </source>
</reference>
<evidence type="ECO:0000313" key="3">
    <source>
        <dbReference type="Proteomes" id="UP000610124"/>
    </source>
</evidence>
<organism evidence="2 3">
    <name type="scientific">Kitasatospora aureofaciens</name>
    <name type="common">Streptomyces aureofaciens</name>
    <dbReference type="NCBI Taxonomy" id="1894"/>
    <lineage>
        <taxon>Bacteria</taxon>
        <taxon>Bacillati</taxon>
        <taxon>Actinomycetota</taxon>
        <taxon>Actinomycetes</taxon>
        <taxon>Kitasatosporales</taxon>
        <taxon>Streptomycetaceae</taxon>
        <taxon>Kitasatospora</taxon>
    </lineage>
</organism>